<dbReference type="EMBL" id="JABMIG020000436">
    <property type="protein sequence ID" value="KAL3778411.1"/>
    <property type="molecule type" value="Genomic_DNA"/>
</dbReference>
<dbReference type="Proteomes" id="UP001516023">
    <property type="component" value="Unassembled WGS sequence"/>
</dbReference>
<keyword evidence="2" id="KW-1185">Reference proteome</keyword>
<protein>
    <submittedName>
        <fullName evidence="1">Uncharacterized protein</fullName>
    </submittedName>
</protein>
<sequence>MVVRQHYLKSKTTIKLPIERETTHSVPEMFELGPFSKKLKKQSLLRYILNLRHISCIKQQQHSTKR</sequence>
<organism evidence="1 2">
    <name type="scientific">Cyclotella cryptica</name>
    <dbReference type="NCBI Taxonomy" id="29204"/>
    <lineage>
        <taxon>Eukaryota</taxon>
        <taxon>Sar</taxon>
        <taxon>Stramenopiles</taxon>
        <taxon>Ochrophyta</taxon>
        <taxon>Bacillariophyta</taxon>
        <taxon>Coscinodiscophyceae</taxon>
        <taxon>Thalassiosirophycidae</taxon>
        <taxon>Stephanodiscales</taxon>
        <taxon>Stephanodiscaceae</taxon>
        <taxon>Cyclotella</taxon>
    </lineage>
</organism>
<evidence type="ECO:0000313" key="2">
    <source>
        <dbReference type="Proteomes" id="UP001516023"/>
    </source>
</evidence>
<evidence type="ECO:0000313" key="1">
    <source>
        <dbReference type="EMBL" id="KAL3778411.1"/>
    </source>
</evidence>
<accession>A0ABD3NS66</accession>
<reference evidence="1 2" key="1">
    <citation type="journal article" date="2020" name="G3 (Bethesda)">
        <title>Improved Reference Genome for Cyclotella cryptica CCMP332, a Model for Cell Wall Morphogenesis, Salinity Adaptation, and Lipid Production in Diatoms (Bacillariophyta).</title>
        <authorList>
            <person name="Roberts W.R."/>
            <person name="Downey K.M."/>
            <person name="Ruck E.C."/>
            <person name="Traller J.C."/>
            <person name="Alverson A.J."/>
        </authorList>
    </citation>
    <scope>NUCLEOTIDE SEQUENCE [LARGE SCALE GENOMIC DNA]</scope>
    <source>
        <strain evidence="1 2">CCMP332</strain>
    </source>
</reference>
<proteinExistence type="predicted"/>
<comment type="caution">
    <text evidence="1">The sequence shown here is derived from an EMBL/GenBank/DDBJ whole genome shotgun (WGS) entry which is preliminary data.</text>
</comment>
<gene>
    <name evidence="1" type="ORF">HJC23_004732</name>
</gene>
<name>A0ABD3NS66_9STRA</name>
<dbReference type="AlphaFoldDB" id="A0ABD3NS66"/>